<reference evidence="5" key="4">
    <citation type="submission" date="2025-09" db="UniProtKB">
        <authorList>
            <consortium name="Ensembl"/>
        </authorList>
    </citation>
    <scope>IDENTIFICATION</scope>
    <source>
        <strain evidence="5">HSOK</strain>
    </source>
</reference>
<sequence>MFNSVGLEGEVDHSFFDSGSDGSDGEPGVEKSLKAKKQSLGRQKKTTTKSNEKADDEDSSQAEKTEGSELLSKKPSRAFMSLLADTTEGESVSQSPNEIEEKEEEEEDSYRNLDKYSLSLESSLEYQLALNCRRKSQRKNFSFSKDEVRRIERENQRLLQKLTHLSSDSNQKRAVKKSTSVAMNSPVSRLSHSALNRQREQQRIQRENLALLKKLETVKPTPDLKRSKQLADYQRLAGYLRPEKAHPSLHIYRSVSNERPSNSSSSASSGSRSVSSRATVSETTTLEAPTTVHTMQPRNPDAKNIALLKPVRK</sequence>
<dbReference type="PANTHER" id="PTHR23035:SF1">
    <property type="entry name" value="CILIA- AND FLAGELLA-ASSOCIATED PROTEIN 97"/>
    <property type="match status" value="1"/>
</dbReference>
<dbReference type="Proteomes" id="UP000265200">
    <property type="component" value="Chromosome 1"/>
</dbReference>
<reference evidence="5" key="3">
    <citation type="submission" date="2025-08" db="UniProtKB">
        <authorList>
            <consortium name="Ensembl"/>
        </authorList>
    </citation>
    <scope>IDENTIFICATION</scope>
    <source>
        <strain evidence="5">HSOK</strain>
    </source>
</reference>
<feature type="region of interest" description="Disordered" evidence="4">
    <location>
        <begin position="254"/>
        <end position="313"/>
    </location>
</feature>
<evidence type="ECO:0000256" key="4">
    <source>
        <dbReference type="SAM" id="MobiDB-lite"/>
    </source>
</evidence>
<evidence type="ECO:0000313" key="5">
    <source>
        <dbReference type="Ensembl" id="ENSORLP00015034164.1"/>
    </source>
</evidence>
<protein>
    <recommendedName>
        <fullName evidence="2">Cilia- and flagella-associated protein 97</fullName>
    </recommendedName>
</protein>
<dbReference type="AlphaFoldDB" id="A0A3P9JPV6"/>
<reference evidence="5 6" key="2">
    <citation type="submission" date="2017-04" db="EMBL/GenBank/DDBJ databases">
        <title>CpG methylation of centromeres and impact of large insertions on vertebrate speciation.</title>
        <authorList>
            <person name="Ichikawa K."/>
            <person name="Yoshimura J."/>
            <person name="Morishita S."/>
        </authorList>
    </citation>
    <scope>NUCLEOTIDE SEQUENCE</scope>
    <source>
        <strain evidence="5 6">HSOK</strain>
    </source>
</reference>
<evidence type="ECO:0000313" key="6">
    <source>
        <dbReference type="Proteomes" id="UP000265200"/>
    </source>
</evidence>
<dbReference type="InterPro" id="IPR038791">
    <property type="entry name" value="Cfap97/Hemingway"/>
</dbReference>
<evidence type="ECO:0000256" key="3">
    <source>
        <dbReference type="SAM" id="Coils"/>
    </source>
</evidence>
<keyword evidence="3" id="KW-0175">Coiled coil</keyword>
<feature type="coiled-coil region" evidence="3">
    <location>
        <begin position="141"/>
        <end position="168"/>
    </location>
</feature>
<feature type="compositionally biased region" description="Polar residues" evidence="4">
    <location>
        <begin position="286"/>
        <end position="297"/>
    </location>
</feature>
<dbReference type="InterPro" id="IPR029488">
    <property type="entry name" value="Hmw/CFAP97"/>
</dbReference>
<comment type="similarity">
    <text evidence="1">Belongs to the CFAP97 family.</text>
</comment>
<dbReference type="Ensembl" id="ENSORLT00015027672.1">
    <property type="protein sequence ID" value="ENSORLP00015034164.1"/>
    <property type="gene ID" value="ENSORLG00015019926.1"/>
</dbReference>
<feature type="compositionally biased region" description="Low complexity" evidence="4">
    <location>
        <begin position="254"/>
        <end position="285"/>
    </location>
</feature>
<dbReference type="Pfam" id="PF13879">
    <property type="entry name" value="Hmw_CFAP97"/>
    <property type="match status" value="1"/>
</dbReference>
<dbReference type="PANTHER" id="PTHR23035">
    <property type="entry name" value="CILIA- AND FLAGELLA-ASSOCIATED PROTEIN 97-RELATED"/>
    <property type="match status" value="1"/>
</dbReference>
<feature type="compositionally biased region" description="Acidic residues" evidence="4">
    <location>
        <begin position="98"/>
        <end position="108"/>
    </location>
</feature>
<evidence type="ECO:0000256" key="2">
    <source>
        <dbReference type="ARBA" id="ARBA00021424"/>
    </source>
</evidence>
<evidence type="ECO:0000256" key="1">
    <source>
        <dbReference type="ARBA" id="ARBA00008315"/>
    </source>
</evidence>
<feature type="compositionally biased region" description="Basic residues" evidence="4">
    <location>
        <begin position="34"/>
        <end position="47"/>
    </location>
</feature>
<accession>A0A3P9JPV6</accession>
<name>A0A3P9JPV6_ORYLA</name>
<feature type="region of interest" description="Disordered" evidence="4">
    <location>
        <begin position="1"/>
        <end position="114"/>
    </location>
</feature>
<proteinExistence type="inferred from homology"/>
<organism evidence="5 6">
    <name type="scientific">Oryzias latipes</name>
    <name type="common">Japanese rice fish</name>
    <name type="synonym">Japanese killifish</name>
    <dbReference type="NCBI Taxonomy" id="8090"/>
    <lineage>
        <taxon>Eukaryota</taxon>
        <taxon>Metazoa</taxon>
        <taxon>Chordata</taxon>
        <taxon>Craniata</taxon>
        <taxon>Vertebrata</taxon>
        <taxon>Euteleostomi</taxon>
        <taxon>Actinopterygii</taxon>
        <taxon>Neopterygii</taxon>
        <taxon>Teleostei</taxon>
        <taxon>Neoteleostei</taxon>
        <taxon>Acanthomorphata</taxon>
        <taxon>Ovalentaria</taxon>
        <taxon>Atherinomorphae</taxon>
        <taxon>Beloniformes</taxon>
        <taxon>Adrianichthyidae</taxon>
        <taxon>Oryziinae</taxon>
        <taxon>Oryzias</taxon>
    </lineage>
</organism>
<reference key="1">
    <citation type="journal article" date="2007" name="Nature">
        <title>The medaka draft genome and insights into vertebrate genome evolution.</title>
        <authorList>
            <person name="Kasahara M."/>
            <person name="Naruse K."/>
            <person name="Sasaki S."/>
            <person name="Nakatani Y."/>
            <person name="Qu W."/>
            <person name="Ahsan B."/>
            <person name="Yamada T."/>
            <person name="Nagayasu Y."/>
            <person name="Doi K."/>
            <person name="Kasai Y."/>
            <person name="Jindo T."/>
            <person name="Kobayashi D."/>
            <person name="Shimada A."/>
            <person name="Toyoda A."/>
            <person name="Kuroki Y."/>
            <person name="Fujiyama A."/>
            <person name="Sasaki T."/>
            <person name="Shimizu A."/>
            <person name="Asakawa S."/>
            <person name="Shimizu N."/>
            <person name="Hashimoto S."/>
            <person name="Yang J."/>
            <person name="Lee Y."/>
            <person name="Matsushima K."/>
            <person name="Sugano S."/>
            <person name="Sakaizumi M."/>
            <person name="Narita T."/>
            <person name="Ohishi K."/>
            <person name="Haga S."/>
            <person name="Ohta F."/>
            <person name="Nomoto H."/>
            <person name="Nogata K."/>
            <person name="Morishita T."/>
            <person name="Endo T."/>
            <person name="Shin-I T."/>
            <person name="Takeda H."/>
            <person name="Morishita S."/>
            <person name="Kohara Y."/>
        </authorList>
    </citation>
    <scope>NUCLEOTIDE SEQUENCE [LARGE SCALE GENOMIC DNA]</scope>
    <source>
        <strain>Hd-rR</strain>
    </source>
</reference>